<dbReference type="Proteomes" id="UP000887159">
    <property type="component" value="Unassembled WGS sequence"/>
</dbReference>
<organism evidence="2 3">
    <name type="scientific">Trichonephila clavipes</name>
    <name type="common">Golden silk orbweaver</name>
    <name type="synonym">Nephila clavipes</name>
    <dbReference type="NCBI Taxonomy" id="2585209"/>
    <lineage>
        <taxon>Eukaryota</taxon>
        <taxon>Metazoa</taxon>
        <taxon>Ecdysozoa</taxon>
        <taxon>Arthropoda</taxon>
        <taxon>Chelicerata</taxon>
        <taxon>Arachnida</taxon>
        <taxon>Araneae</taxon>
        <taxon>Araneomorphae</taxon>
        <taxon>Entelegynae</taxon>
        <taxon>Araneoidea</taxon>
        <taxon>Nephilidae</taxon>
        <taxon>Trichonephila</taxon>
    </lineage>
</organism>
<comment type="caution">
    <text evidence="2">The sequence shown here is derived from an EMBL/GenBank/DDBJ whole genome shotgun (WGS) entry which is preliminary data.</text>
</comment>
<protein>
    <submittedName>
        <fullName evidence="2">Uncharacterized protein</fullName>
    </submittedName>
</protein>
<evidence type="ECO:0000313" key="2">
    <source>
        <dbReference type="EMBL" id="GFY29998.1"/>
    </source>
</evidence>
<feature type="compositionally biased region" description="Polar residues" evidence="1">
    <location>
        <begin position="59"/>
        <end position="72"/>
    </location>
</feature>
<evidence type="ECO:0000313" key="3">
    <source>
        <dbReference type="Proteomes" id="UP000887159"/>
    </source>
</evidence>
<feature type="region of interest" description="Disordered" evidence="1">
    <location>
        <begin position="42"/>
        <end position="73"/>
    </location>
</feature>
<gene>
    <name evidence="2" type="ORF">TNCV_4073111</name>
</gene>
<keyword evidence="3" id="KW-1185">Reference proteome</keyword>
<sequence length="154" mass="17561">MTSCYLENRRIEFRQERKSIPQSHINNLIASMQNRPVLALSTHHNSNQKPSDPLDAATKSRQTNLTQQSKPSDTLDAANKFVTSHAHHHKYIVRSPIYQLTEIEERFGSIYIHSYSPHLKCLSVLHGSFRSVPLSSPPLLLAKEDLTFDHMMAS</sequence>
<reference evidence="2" key="1">
    <citation type="submission" date="2020-08" db="EMBL/GenBank/DDBJ databases">
        <title>Multicomponent nature underlies the extraordinary mechanical properties of spider dragline silk.</title>
        <authorList>
            <person name="Kono N."/>
            <person name="Nakamura H."/>
            <person name="Mori M."/>
            <person name="Yoshida Y."/>
            <person name="Ohtoshi R."/>
            <person name="Malay A.D."/>
            <person name="Moran D.A.P."/>
            <person name="Tomita M."/>
            <person name="Numata K."/>
            <person name="Arakawa K."/>
        </authorList>
    </citation>
    <scope>NUCLEOTIDE SEQUENCE</scope>
</reference>
<accession>A0A8X6W826</accession>
<dbReference type="EMBL" id="BMAU01021390">
    <property type="protein sequence ID" value="GFY29998.1"/>
    <property type="molecule type" value="Genomic_DNA"/>
</dbReference>
<name>A0A8X6W826_TRICX</name>
<evidence type="ECO:0000256" key="1">
    <source>
        <dbReference type="SAM" id="MobiDB-lite"/>
    </source>
</evidence>
<proteinExistence type="predicted"/>
<dbReference type="AlphaFoldDB" id="A0A8X6W826"/>